<evidence type="ECO:0000313" key="1">
    <source>
        <dbReference type="EMBL" id="KKL03833.1"/>
    </source>
</evidence>
<sequence length="70" mass="7921">MADTRRVYVRCILVETETEIPGLALIQLHDDQPPIHYVPLVDVIELTADLGNFPGGHFPGRRWVSTREPV</sequence>
<reference evidence="1" key="1">
    <citation type="journal article" date="2015" name="Nature">
        <title>Complex archaea that bridge the gap between prokaryotes and eukaryotes.</title>
        <authorList>
            <person name="Spang A."/>
            <person name="Saw J.H."/>
            <person name="Jorgensen S.L."/>
            <person name="Zaremba-Niedzwiedzka K."/>
            <person name="Martijn J."/>
            <person name="Lind A.E."/>
            <person name="van Eijk R."/>
            <person name="Schleper C."/>
            <person name="Guy L."/>
            <person name="Ettema T.J."/>
        </authorList>
    </citation>
    <scope>NUCLEOTIDE SEQUENCE</scope>
</reference>
<dbReference type="EMBL" id="LAZR01044774">
    <property type="protein sequence ID" value="KKL03833.1"/>
    <property type="molecule type" value="Genomic_DNA"/>
</dbReference>
<accession>A0A0F9CVD3</accession>
<organism evidence="1">
    <name type="scientific">marine sediment metagenome</name>
    <dbReference type="NCBI Taxonomy" id="412755"/>
    <lineage>
        <taxon>unclassified sequences</taxon>
        <taxon>metagenomes</taxon>
        <taxon>ecological metagenomes</taxon>
    </lineage>
</organism>
<gene>
    <name evidence="1" type="ORF">LCGC14_2622180</name>
</gene>
<comment type="caution">
    <text evidence="1">The sequence shown here is derived from an EMBL/GenBank/DDBJ whole genome shotgun (WGS) entry which is preliminary data.</text>
</comment>
<protein>
    <submittedName>
        <fullName evidence="1">Uncharacterized protein</fullName>
    </submittedName>
</protein>
<proteinExistence type="predicted"/>
<name>A0A0F9CVD3_9ZZZZ</name>
<dbReference type="AlphaFoldDB" id="A0A0F9CVD3"/>